<dbReference type="InterPro" id="IPR036915">
    <property type="entry name" value="Cyclin-like_sf"/>
</dbReference>
<evidence type="ECO:0000313" key="2">
    <source>
        <dbReference type="EMBL" id="CAK0874553.1"/>
    </source>
</evidence>
<accession>A0ABN9VMP0</accession>
<feature type="region of interest" description="Disordered" evidence="1">
    <location>
        <begin position="313"/>
        <end position="346"/>
    </location>
</feature>
<dbReference type="SUPFAM" id="SSF47954">
    <property type="entry name" value="Cyclin-like"/>
    <property type="match status" value="1"/>
</dbReference>
<dbReference type="Pfam" id="PF08613">
    <property type="entry name" value="Cyclin"/>
    <property type="match status" value="1"/>
</dbReference>
<dbReference type="InterPro" id="IPR013922">
    <property type="entry name" value="Cyclin_PHO80-like"/>
</dbReference>
<gene>
    <name evidence="2" type="ORF">PCOR1329_LOCUS59408</name>
</gene>
<dbReference type="Proteomes" id="UP001189429">
    <property type="component" value="Unassembled WGS sequence"/>
</dbReference>
<evidence type="ECO:0000313" key="3">
    <source>
        <dbReference type="Proteomes" id="UP001189429"/>
    </source>
</evidence>
<keyword evidence="3" id="KW-1185">Reference proteome</keyword>
<name>A0ABN9VMP0_9DINO</name>
<dbReference type="EMBL" id="CAUYUJ010017405">
    <property type="protein sequence ID" value="CAK0874553.1"/>
    <property type="molecule type" value="Genomic_DNA"/>
</dbReference>
<dbReference type="CDD" id="cd20558">
    <property type="entry name" value="CYCLIN_ScPCL7-like"/>
    <property type="match status" value="1"/>
</dbReference>
<evidence type="ECO:0008006" key="4">
    <source>
        <dbReference type="Google" id="ProtNLM"/>
    </source>
</evidence>
<feature type="compositionally biased region" description="Low complexity" evidence="1">
    <location>
        <begin position="313"/>
        <end position="331"/>
    </location>
</feature>
<dbReference type="PANTHER" id="PTHR15615">
    <property type="match status" value="1"/>
</dbReference>
<dbReference type="Gene3D" id="1.10.472.10">
    <property type="entry name" value="Cyclin-like"/>
    <property type="match status" value="1"/>
</dbReference>
<evidence type="ECO:0000256" key="1">
    <source>
        <dbReference type="SAM" id="MobiDB-lite"/>
    </source>
</evidence>
<sequence length="675" mass="71752">MCSSPSTTVSTGSAQDTPAGLGAASCQELLGSTASLFIDSARLCGRGPVGHPQGVHLVLAGGPRAPTAGKGPAGAASAPGLVERVAEAMEGTIRNNAVRLARTSTLSVFDSSEVPPISLRSYLRRLQAAFRCGDSAFVTALVIMDRFLEGPSATVGARRSCQEPGRLTELNAHRLFLTCLVLAVKYSEDLTYGNSHYAKAGGVRLREVNRLERCLLIALDYNLGEGQSSSACTSRLCVSGRTTTRAPASSPPPQCWRRPVPGDVQGLGATPSLDGAAAGARLQLSTGTTRHSEVHLRRQEAARGRAWRGAAPWRRAAAPAGHQPGDAVAPRRAARAAPPPGGRSGPALAAVCAPSCGRRPSTIGTSARWRIRKRSRDVFYAGVWALYRGSGSRQNAECNSTMFVERVHNCCFGVSFLDYGLPPSFSLSLSVIFSPFSLAHPPPQHTASCPCLETAHLVVSLVLIKSSSAARADLVLGEVGNRPPEDYRRACSFPSSSVARLLRREVHFPSVGRLATRDASRIPSSWRLAHRSSRLPPPNMKDTSAPVHVMSPVWVIRVVAKPGGIVIIEGRGSLRTLGHSMSCLKARWRIFPSAAAERCLPGPEPVPAVLSVSRGMGVTKEEASRRPWLLCSPWLPMPPRASRLPVLHLWEGLCARGPFADIGGGAPRPIAWHIG</sequence>
<comment type="caution">
    <text evidence="2">The sequence shown here is derived from an EMBL/GenBank/DDBJ whole genome shotgun (WGS) entry which is preliminary data.</text>
</comment>
<dbReference type="PANTHER" id="PTHR15615:SF108">
    <property type="entry name" value="PROTEIN CNPPD1"/>
    <property type="match status" value="1"/>
</dbReference>
<organism evidence="2 3">
    <name type="scientific">Prorocentrum cordatum</name>
    <dbReference type="NCBI Taxonomy" id="2364126"/>
    <lineage>
        <taxon>Eukaryota</taxon>
        <taxon>Sar</taxon>
        <taxon>Alveolata</taxon>
        <taxon>Dinophyceae</taxon>
        <taxon>Prorocentrales</taxon>
        <taxon>Prorocentraceae</taxon>
        <taxon>Prorocentrum</taxon>
    </lineage>
</organism>
<reference evidence="2" key="1">
    <citation type="submission" date="2023-10" db="EMBL/GenBank/DDBJ databases">
        <authorList>
            <person name="Chen Y."/>
            <person name="Shah S."/>
            <person name="Dougan E. K."/>
            <person name="Thang M."/>
            <person name="Chan C."/>
        </authorList>
    </citation>
    <scope>NUCLEOTIDE SEQUENCE [LARGE SCALE GENOMIC DNA]</scope>
</reference>
<proteinExistence type="predicted"/>
<protein>
    <recommendedName>
        <fullName evidence="4">Cyclin</fullName>
    </recommendedName>
</protein>